<evidence type="ECO:0000313" key="3">
    <source>
        <dbReference type="EMBL" id="RGU39819.1"/>
    </source>
</evidence>
<gene>
    <name evidence="3" type="ORF">DWW83_08925</name>
    <name evidence="2" type="ORF">ERS417307_02877</name>
</gene>
<dbReference type="InterPro" id="IPR036490">
    <property type="entry name" value="ThsB_TIR-like_sf"/>
</dbReference>
<evidence type="ECO:0000313" key="5">
    <source>
        <dbReference type="Proteomes" id="UP000284022"/>
    </source>
</evidence>
<dbReference type="Proteomes" id="UP000095419">
    <property type="component" value="Unassembled WGS sequence"/>
</dbReference>
<feature type="domain" description="Thoeris protein ThsB TIR-like" evidence="1">
    <location>
        <begin position="9"/>
        <end position="105"/>
    </location>
</feature>
<dbReference type="EMBL" id="QRXV01000007">
    <property type="protein sequence ID" value="RGU39819.1"/>
    <property type="molecule type" value="Genomic_DNA"/>
</dbReference>
<name>A0A174JEH6_BACUN</name>
<dbReference type="InterPro" id="IPR015032">
    <property type="entry name" value="ThsB__TIR-like_domain"/>
</dbReference>
<dbReference type="SUPFAM" id="SSF52206">
    <property type="entry name" value="Hypothetical protein MTH538"/>
    <property type="match status" value="1"/>
</dbReference>
<evidence type="ECO:0000313" key="4">
    <source>
        <dbReference type="Proteomes" id="UP000095419"/>
    </source>
</evidence>
<dbReference type="Gene3D" id="3.40.50.9200">
    <property type="entry name" value="Hypothetical protein MTH538"/>
    <property type="match status" value="1"/>
</dbReference>
<dbReference type="EMBL" id="CYZF01000008">
    <property type="protein sequence ID" value="CUO98073.1"/>
    <property type="molecule type" value="Genomic_DNA"/>
</dbReference>
<reference evidence="3 5" key="2">
    <citation type="submission" date="2018-08" db="EMBL/GenBank/DDBJ databases">
        <title>A genome reference for cultivated species of the human gut microbiota.</title>
        <authorList>
            <person name="Zou Y."/>
            <person name="Xue W."/>
            <person name="Luo G."/>
        </authorList>
    </citation>
    <scope>NUCLEOTIDE SEQUENCE [LARGE SCALE GENOMIC DNA]</scope>
    <source>
        <strain evidence="3 5">AF17-20</strain>
    </source>
</reference>
<dbReference type="Proteomes" id="UP000284022">
    <property type="component" value="Unassembled WGS sequence"/>
</dbReference>
<accession>A0A174JEH6</accession>
<dbReference type="AlphaFoldDB" id="A0A174JEH6"/>
<sequence length="161" mass="18556">MAEKKHNIFISHYGEDERQLDSLKQRLRDHGCDIRNSSVEKKKYRPYKVTDATIARYLRICIRWAKTFIVMIGEHTHKRPWVNYEIRNAARQGKAIIGIYEHGCKDGVELPEAFKRYGTTTLGWNSVDKLIDVIEGRTVVSENPNGSASGPIQNIIRIKCN</sequence>
<proteinExistence type="predicted"/>
<dbReference type="RefSeq" id="WP_057089027.1">
    <property type="nucleotide sequence ID" value="NZ_CYZF01000008.1"/>
</dbReference>
<evidence type="ECO:0000313" key="2">
    <source>
        <dbReference type="EMBL" id="CUO98073.1"/>
    </source>
</evidence>
<reference evidence="2 4" key="1">
    <citation type="submission" date="2015-09" db="EMBL/GenBank/DDBJ databases">
        <authorList>
            <consortium name="Pathogen Informatics"/>
        </authorList>
    </citation>
    <scope>NUCLEOTIDE SEQUENCE [LARGE SCALE GENOMIC DNA]</scope>
    <source>
        <strain evidence="2 4">2789STDY5608791</strain>
    </source>
</reference>
<organism evidence="2 4">
    <name type="scientific">Bacteroides uniformis</name>
    <dbReference type="NCBI Taxonomy" id="820"/>
    <lineage>
        <taxon>Bacteria</taxon>
        <taxon>Pseudomonadati</taxon>
        <taxon>Bacteroidota</taxon>
        <taxon>Bacteroidia</taxon>
        <taxon>Bacteroidales</taxon>
        <taxon>Bacteroidaceae</taxon>
        <taxon>Bacteroides</taxon>
    </lineage>
</organism>
<dbReference type="Pfam" id="PF08937">
    <property type="entry name" value="ThsB_TIR"/>
    <property type="match status" value="1"/>
</dbReference>
<evidence type="ECO:0000259" key="1">
    <source>
        <dbReference type="Pfam" id="PF08937"/>
    </source>
</evidence>
<protein>
    <submittedName>
        <fullName evidence="2">MTH538 TIR-like domain (DUF1863)</fullName>
    </submittedName>
    <submittedName>
        <fullName evidence="3">TIR domain-containing protein</fullName>
    </submittedName>
</protein>